<sequence>MDLATVLLCDISVLFIFGHRSFHVISSSPDLCNHIVLDGDSVELGLYEDNKGNCGAEGVVNFVHIVLVMYSELPSPLLIQQPAVIQQSFPFICSHDQPCLHHIQPAAISLPIQPPIVFPLRIQHSFLSLTDSAFISWSHANCIHRIPRALEEEAHEEAEEEAAQDEAKIEVDGGLDGGSASSNLVIYVCENHNISQIES</sequence>
<dbReference type="Proteomes" id="UP001412067">
    <property type="component" value="Unassembled WGS sequence"/>
</dbReference>
<reference evidence="1 2" key="1">
    <citation type="journal article" date="2022" name="Nat. Plants">
        <title>Genomes of leafy and leafless Platanthera orchids illuminate the evolution of mycoheterotrophy.</title>
        <authorList>
            <person name="Li M.H."/>
            <person name="Liu K.W."/>
            <person name="Li Z."/>
            <person name="Lu H.C."/>
            <person name="Ye Q.L."/>
            <person name="Zhang D."/>
            <person name="Wang J.Y."/>
            <person name="Li Y.F."/>
            <person name="Zhong Z.M."/>
            <person name="Liu X."/>
            <person name="Yu X."/>
            <person name="Liu D.K."/>
            <person name="Tu X.D."/>
            <person name="Liu B."/>
            <person name="Hao Y."/>
            <person name="Liao X.Y."/>
            <person name="Jiang Y.T."/>
            <person name="Sun W.H."/>
            <person name="Chen J."/>
            <person name="Chen Y.Q."/>
            <person name="Ai Y."/>
            <person name="Zhai J.W."/>
            <person name="Wu S.S."/>
            <person name="Zhou Z."/>
            <person name="Hsiao Y.Y."/>
            <person name="Wu W.L."/>
            <person name="Chen Y.Y."/>
            <person name="Lin Y.F."/>
            <person name="Hsu J.L."/>
            <person name="Li C.Y."/>
            <person name="Wang Z.W."/>
            <person name="Zhao X."/>
            <person name="Zhong W.Y."/>
            <person name="Ma X.K."/>
            <person name="Ma L."/>
            <person name="Huang J."/>
            <person name="Chen G.Z."/>
            <person name="Huang M.Z."/>
            <person name="Huang L."/>
            <person name="Peng D.H."/>
            <person name="Luo Y.B."/>
            <person name="Zou S.Q."/>
            <person name="Chen S.P."/>
            <person name="Lan S."/>
            <person name="Tsai W.C."/>
            <person name="Van de Peer Y."/>
            <person name="Liu Z.J."/>
        </authorList>
    </citation>
    <scope>NUCLEOTIDE SEQUENCE [LARGE SCALE GENOMIC DNA]</scope>
    <source>
        <strain evidence="1">Lor288</strain>
    </source>
</reference>
<accession>A0ABR2MXU8</accession>
<evidence type="ECO:0000313" key="1">
    <source>
        <dbReference type="EMBL" id="KAK8969044.1"/>
    </source>
</evidence>
<evidence type="ECO:0000313" key="2">
    <source>
        <dbReference type="Proteomes" id="UP001412067"/>
    </source>
</evidence>
<gene>
    <name evidence="1" type="ORF">KSP40_PGU015117</name>
</gene>
<proteinExistence type="predicted"/>
<protein>
    <submittedName>
        <fullName evidence="1">Uncharacterized protein</fullName>
    </submittedName>
</protein>
<keyword evidence="2" id="KW-1185">Reference proteome</keyword>
<dbReference type="EMBL" id="JBBWWR010000003">
    <property type="protein sequence ID" value="KAK8969044.1"/>
    <property type="molecule type" value="Genomic_DNA"/>
</dbReference>
<organism evidence="1 2">
    <name type="scientific">Platanthera guangdongensis</name>
    <dbReference type="NCBI Taxonomy" id="2320717"/>
    <lineage>
        <taxon>Eukaryota</taxon>
        <taxon>Viridiplantae</taxon>
        <taxon>Streptophyta</taxon>
        <taxon>Embryophyta</taxon>
        <taxon>Tracheophyta</taxon>
        <taxon>Spermatophyta</taxon>
        <taxon>Magnoliopsida</taxon>
        <taxon>Liliopsida</taxon>
        <taxon>Asparagales</taxon>
        <taxon>Orchidaceae</taxon>
        <taxon>Orchidoideae</taxon>
        <taxon>Orchideae</taxon>
        <taxon>Orchidinae</taxon>
        <taxon>Platanthera</taxon>
    </lineage>
</organism>
<comment type="caution">
    <text evidence="1">The sequence shown here is derived from an EMBL/GenBank/DDBJ whole genome shotgun (WGS) entry which is preliminary data.</text>
</comment>
<name>A0ABR2MXU8_9ASPA</name>